<dbReference type="GO" id="GO:0055085">
    <property type="term" value="P:transmembrane transport"/>
    <property type="evidence" value="ECO:0007669"/>
    <property type="project" value="InterPro"/>
</dbReference>
<dbReference type="PANTHER" id="PTHR32243">
    <property type="entry name" value="MALTOSE TRANSPORT SYSTEM PERMEASE-RELATED"/>
    <property type="match status" value="1"/>
</dbReference>
<evidence type="ECO:0000256" key="6">
    <source>
        <dbReference type="ARBA" id="ARBA00023136"/>
    </source>
</evidence>
<reference evidence="10 12" key="2">
    <citation type="submission" date="2019-11" db="EMBL/GenBank/DDBJ databases">
        <title>Draft genome sequences of five Paenibacillus species of dairy origin.</title>
        <authorList>
            <person name="Olajide A.M."/>
            <person name="Chen S."/>
            <person name="Lapointe G."/>
        </authorList>
    </citation>
    <scope>NUCLEOTIDE SEQUENCE [LARGE SCALE GENOMIC DNA]</scope>
    <source>
        <strain evidence="10 12">3CT49</strain>
    </source>
</reference>
<protein>
    <submittedName>
        <fullName evidence="10">ABC transporter permease subunit</fullName>
    </submittedName>
    <submittedName>
        <fullName evidence="9">Binding--dependent transport system inner membrane component family protein</fullName>
    </submittedName>
</protein>
<dbReference type="PANTHER" id="PTHR32243:SF24">
    <property type="entry name" value="DIACETYLCHITOBIOSE UPTAKE SYSTEM PERMEASE PROTEIN NGCG"/>
    <property type="match status" value="1"/>
</dbReference>
<dbReference type="GO" id="GO:0005886">
    <property type="term" value="C:plasma membrane"/>
    <property type="evidence" value="ECO:0007669"/>
    <property type="project" value="UniProtKB-SubCell"/>
</dbReference>
<dbReference type="PATRIC" id="fig|44252.3.peg.4201"/>
<proteinExistence type="inferred from homology"/>
<evidence type="ECO:0000313" key="9">
    <source>
        <dbReference type="EMBL" id="KFN06459.1"/>
    </source>
</evidence>
<dbReference type="STRING" id="44252.DJ90_4214"/>
<evidence type="ECO:0000313" key="11">
    <source>
        <dbReference type="Proteomes" id="UP000029278"/>
    </source>
</evidence>
<evidence type="ECO:0000259" key="8">
    <source>
        <dbReference type="PROSITE" id="PS50928"/>
    </source>
</evidence>
<evidence type="ECO:0000256" key="1">
    <source>
        <dbReference type="ARBA" id="ARBA00004651"/>
    </source>
</evidence>
<dbReference type="OrthoDB" id="9772609at2"/>
<keyword evidence="2 7" id="KW-0813">Transport</keyword>
<keyword evidence="6 7" id="KW-0472">Membrane</keyword>
<organism evidence="9 11">
    <name type="scientific">Paenibacillus macerans</name>
    <name type="common">Bacillus macerans</name>
    <dbReference type="NCBI Taxonomy" id="44252"/>
    <lineage>
        <taxon>Bacteria</taxon>
        <taxon>Bacillati</taxon>
        <taxon>Bacillota</taxon>
        <taxon>Bacilli</taxon>
        <taxon>Bacillales</taxon>
        <taxon>Paenibacillaceae</taxon>
        <taxon>Paenibacillus</taxon>
    </lineage>
</organism>
<sequence length="273" mass="30561">MRKPTNWPATVLIALGSLFILFPLYMTVSIALKNPEEMAKSIFSPPTGLHFSNFARAIEATGFFHALANSAVITVVSVVCILLTNSLVSYAIARNMNRRFFKLLYLYFVSAMFIPFQIIMLPVVKVTTDLGMNNIPGLIMLYIVYGLPFNVFVYVGYIRSVPIELEEAARVDGTSTWGTFWRIIFPLLAPISATVVILSSLSTWNDFLLPLILLAEPTQYTLPLVQYVFQGQFSTDYNLAFASYLLALLPMVVVYLFLQKWIINGITQGAVKA</sequence>
<keyword evidence="4 7" id="KW-0812">Transmembrane</keyword>
<accession>A0A090Z598</accession>
<reference evidence="9 11" key="1">
    <citation type="submission" date="2014-04" db="EMBL/GenBank/DDBJ databases">
        <authorList>
            <person name="Bishop-Lilly K.A."/>
            <person name="Broomall S.M."/>
            <person name="Chain P.S."/>
            <person name="Chertkov O."/>
            <person name="Coyne S.R."/>
            <person name="Daligault H.E."/>
            <person name="Davenport K.W."/>
            <person name="Erkkila T."/>
            <person name="Frey K.G."/>
            <person name="Gibbons H.S."/>
            <person name="Gu W."/>
            <person name="Jaissle J."/>
            <person name="Johnson S.L."/>
            <person name="Koroleva G.I."/>
            <person name="Ladner J.T."/>
            <person name="Lo C.-C."/>
            <person name="Minogue T.D."/>
            <person name="Munk C."/>
            <person name="Palacios G.F."/>
            <person name="Redden C.L."/>
            <person name="Rosenzweig C.N."/>
            <person name="Scholz M.B."/>
            <person name="Teshima H."/>
            <person name="Xu Y."/>
        </authorList>
    </citation>
    <scope>NUCLEOTIDE SEQUENCE [LARGE SCALE GENOMIC DNA]</scope>
    <source>
        <strain evidence="9 11">8244</strain>
    </source>
</reference>
<feature type="transmembrane region" description="Helical" evidence="7">
    <location>
        <begin position="239"/>
        <end position="258"/>
    </location>
</feature>
<feature type="domain" description="ABC transmembrane type-1" evidence="8">
    <location>
        <begin position="67"/>
        <end position="258"/>
    </location>
</feature>
<dbReference type="InterPro" id="IPR035906">
    <property type="entry name" value="MetI-like_sf"/>
</dbReference>
<comment type="caution">
    <text evidence="9">The sequence shown here is derived from an EMBL/GenBank/DDBJ whole genome shotgun (WGS) entry which is preliminary data.</text>
</comment>
<dbReference type="PROSITE" id="PS50928">
    <property type="entry name" value="ABC_TM1"/>
    <property type="match status" value="1"/>
</dbReference>
<dbReference type="AlphaFoldDB" id="A0A090Z598"/>
<name>A0A090Z598_PAEMA</name>
<dbReference type="RefSeq" id="WP_036626276.1">
    <property type="nucleotide sequence ID" value="NZ_BGML01000012.1"/>
</dbReference>
<comment type="subcellular location">
    <subcellularLocation>
        <location evidence="1 7">Cell membrane</location>
        <topology evidence="1 7">Multi-pass membrane protein</topology>
    </subcellularLocation>
</comment>
<feature type="transmembrane region" description="Helical" evidence="7">
    <location>
        <begin position="104"/>
        <end position="123"/>
    </location>
</feature>
<dbReference type="Proteomes" id="UP000442469">
    <property type="component" value="Unassembled WGS sequence"/>
</dbReference>
<evidence type="ECO:0000256" key="3">
    <source>
        <dbReference type="ARBA" id="ARBA00022475"/>
    </source>
</evidence>
<evidence type="ECO:0000256" key="2">
    <source>
        <dbReference type="ARBA" id="ARBA00022448"/>
    </source>
</evidence>
<evidence type="ECO:0000256" key="5">
    <source>
        <dbReference type="ARBA" id="ARBA00022989"/>
    </source>
</evidence>
<keyword evidence="3" id="KW-1003">Cell membrane</keyword>
<feature type="transmembrane region" description="Helical" evidence="7">
    <location>
        <begin position="179"/>
        <end position="201"/>
    </location>
</feature>
<evidence type="ECO:0000313" key="10">
    <source>
        <dbReference type="EMBL" id="MUG26084.1"/>
    </source>
</evidence>
<feature type="transmembrane region" description="Helical" evidence="7">
    <location>
        <begin position="135"/>
        <end position="158"/>
    </location>
</feature>
<dbReference type="InterPro" id="IPR050901">
    <property type="entry name" value="BP-dep_ABC_trans_perm"/>
</dbReference>
<evidence type="ECO:0000313" key="12">
    <source>
        <dbReference type="Proteomes" id="UP000442469"/>
    </source>
</evidence>
<evidence type="ECO:0000256" key="4">
    <source>
        <dbReference type="ARBA" id="ARBA00022692"/>
    </source>
</evidence>
<dbReference type="GeneID" id="77009606"/>
<dbReference type="Proteomes" id="UP000029278">
    <property type="component" value="Unassembled WGS sequence"/>
</dbReference>
<keyword evidence="11" id="KW-1185">Reference proteome</keyword>
<dbReference type="InterPro" id="IPR000515">
    <property type="entry name" value="MetI-like"/>
</dbReference>
<dbReference type="CDD" id="cd06261">
    <property type="entry name" value="TM_PBP2"/>
    <property type="match status" value="1"/>
</dbReference>
<keyword evidence="5 7" id="KW-1133">Transmembrane helix</keyword>
<dbReference type="SUPFAM" id="SSF161098">
    <property type="entry name" value="MetI-like"/>
    <property type="match status" value="1"/>
</dbReference>
<comment type="similarity">
    <text evidence="7">Belongs to the binding-protein-dependent transport system permease family.</text>
</comment>
<dbReference type="EMBL" id="JMQA01000037">
    <property type="protein sequence ID" value="KFN06459.1"/>
    <property type="molecule type" value="Genomic_DNA"/>
</dbReference>
<dbReference type="Pfam" id="PF00528">
    <property type="entry name" value="BPD_transp_1"/>
    <property type="match status" value="1"/>
</dbReference>
<feature type="transmembrane region" description="Helical" evidence="7">
    <location>
        <begin position="71"/>
        <end position="92"/>
    </location>
</feature>
<feature type="transmembrane region" description="Helical" evidence="7">
    <location>
        <begin position="12"/>
        <end position="32"/>
    </location>
</feature>
<dbReference type="EMBL" id="WNZZ01000035">
    <property type="protein sequence ID" value="MUG26084.1"/>
    <property type="molecule type" value="Genomic_DNA"/>
</dbReference>
<gene>
    <name evidence="9" type="ORF">DJ90_4214</name>
    <name evidence="10" type="ORF">GNQ08_27355</name>
</gene>
<dbReference type="Gene3D" id="1.10.3720.10">
    <property type="entry name" value="MetI-like"/>
    <property type="match status" value="1"/>
</dbReference>
<dbReference type="HOGENOM" id="CLU_016047_1_2_9"/>
<evidence type="ECO:0000256" key="7">
    <source>
        <dbReference type="RuleBase" id="RU363032"/>
    </source>
</evidence>